<comment type="caution">
    <text evidence="3">The sequence shown here is derived from an EMBL/GenBank/DDBJ whole genome shotgun (WGS) entry which is preliminary data.</text>
</comment>
<evidence type="ECO:0000313" key="3">
    <source>
        <dbReference type="EMBL" id="KAK2193946.1"/>
    </source>
</evidence>
<name>A0AAD9ULN2_RIDPI</name>
<dbReference type="EMBL" id="JAODUO010000004">
    <property type="protein sequence ID" value="KAK2193946.1"/>
    <property type="molecule type" value="Genomic_DNA"/>
</dbReference>
<feature type="compositionally biased region" description="Low complexity" evidence="1">
    <location>
        <begin position="224"/>
        <end position="324"/>
    </location>
</feature>
<evidence type="ECO:0000313" key="4">
    <source>
        <dbReference type="Proteomes" id="UP001209878"/>
    </source>
</evidence>
<keyword evidence="2" id="KW-0472">Membrane</keyword>
<protein>
    <submittedName>
        <fullName evidence="3">Uncharacterized protein</fullName>
    </submittedName>
</protein>
<feature type="region of interest" description="Disordered" evidence="1">
    <location>
        <begin position="223"/>
        <end position="324"/>
    </location>
</feature>
<sequence length="397" mass="42714">MVYVSLAEYKCVASVNNESYTYYVRQFGSSYECVEAVSTDRAILQRTKELAAAVNTTDICPSAMDSATTATWLVKHPFSDTNEKLSPIPSNTYYATYSESAGDTQCSGDKTSMAVVVGNKIQLDTCFSGNTSYEKPLKTTLTMLEHVTGKILDSEANGEIMLLGDFTTTPIRFYCARYKVESETVKLSLDVLLKQNATCTKAQTETSAEPGKFVAFVLKAKPVPSTTRPGQPTTTTTTTVKPPTTTTQTTTTAPPTTSTPSPKTSTTITTTTKSPTTTTKPPTTTTKPPTITTTKPPTTTTTSTTTTTTTTKKPTTRPAPATSTADIKSNNTTMLIVILLVILAVIIIVIVIIAVVACQFRNRKKEEGILRNTFDTSFFGTKRVLPPGAVDGEELIA</sequence>
<gene>
    <name evidence="3" type="ORF">NP493_4g05019</name>
</gene>
<dbReference type="AlphaFoldDB" id="A0AAD9ULN2"/>
<organism evidence="3 4">
    <name type="scientific">Ridgeia piscesae</name>
    <name type="common">Tubeworm</name>
    <dbReference type="NCBI Taxonomy" id="27915"/>
    <lineage>
        <taxon>Eukaryota</taxon>
        <taxon>Metazoa</taxon>
        <taxon>Spiralia</taxon>
        <taxon>Lophotrochozoa</taxon>
        <taxon>Annelida</taxon>
        <taxon>Polychaeta</taxon>
        <taxon>Sedentaria</taxon>
        <taxon>Canalipalpata</taxon>
        <taxon>Sabellida</taxon>
        <taxon>Siboglinidae</taxon>
        <taxon>Ridgeia</taxon>
    </lineage>
</organism>
<keyword evidence="4" id="KW-1185">Reference proteome</keyword>
<proteinExistence type="predicted"/>
<dbReference type="Proteomes" id="UP001209878">
    <property type="component" value="Unassembled WGS sequence"/>
</dbReference>
<feature type="transmembrane region" description="Helical" evidence="2">
    <location>
        <begin position="334"/>
        <end position="357"/>
    </location>
</feature>
<accession>A0AAD9ULN2</accession>
<reference evidence="3" key="1">
    <citation type="journal article" date="2023" name="Mol. Biol. Evol.">
        <title>Third-Generation Sequencing Reveals the Adaptive Role of the Epigenome in Three Deep-Sea Polychaetes.</title>
        <authorList>
            <person name="Perez M."/>
            <person name="Aroh O."/>
            <person name="Sun Y."/>
            <person name="Lan Y."/>
            <person name="Juniper S.K."/>
            <person name="Young C.R."/>
            <person name="Angers B."/>
            <person name="Qian P.Y."/>
        </authorList>
    </citation>
    <scope>NUCLEOTIDE SEQUENCE</scope>
    <source>
        <strain evidence="3">R07B-5</strain>
    </source>
</reference>
<dbReference type="PRINTS" id="PR01217">
    <property type="entry name" value="PRICHEXTENSN"/>
</dbReference>
<keyword evidence="2" id="KW-1133">Transmembrane helix</keyword>
<keyword evidence="2" id="KW-0812">Transmembrane</keyword>
<evidence type="ECO:0000256" key="2">
    <source>
        <dbReference type="SAM" id="Phobius"/>
    </source>
</evidence>
<evidence type="ECO:0000256" key="1">
    <source>
        <dbReference type="SAM" id="MobiDB-lite"/>
    </source>
</evidence>